<feature type="region of interest" description="Disordered" evidence="1">
    <location>
        <begin position="581"/>
        <end position="611"/>
    </location>
</feature>
<feature type="signal peptide" evidence="2">
    <location>
        <begin position="1"/>
        <end position="21"/>
    </location>
</feature>
<accession>B8C712</accession>
<dbReference type="InParanoid" id="B8C712"/>
<dbReference type="RefSeq" id="XP_002291814.1">
    <property type="nucleotide sequence ID" value="XM_002291778.1"/>
</dbReference>
<dbReference type="AlphaFoldDB" id="B8C712"/>
<proteinExistence type="predicted"/>
<dbReference type="EMBL" id="CM000644">
    <property type="protein sequence ID" value="EED90665.1"/>
    <property type="molecule type" value="Genomic_DNA"/>
</dbReference>
<keyword evidence="4" id="KW-1185">Reference proteome</keyword>
<feature type="chain" id="PRO_5002869099" evidence="2">
    <location>
        <begin position="22"/>
        <end position="634"/>
    </location>
</feature>
<dbReference type="GeneID" id="7449803"/>
<protein>
    <submittedName>
        <fullName evidence="3">Uncharacterized protein</fullName>
    </submittedName>
</protein>
<organism evidence="3 4">
    <name type="scientific">Thalassiosira pseudonana</name>
    <name type="common">Marine diatom</name>
    <name type="synonym">Cyclotella nana</name>
    <dbReference type="NCBI Taxonomy" id="35128"/>
    <lineage>
        <taxon>Eukaryota</taxon>
        <taxon>Sar</taxon>
        <taxon>Stramenopiles</taxon>
        <taxon>Ochrophyta</taxon>
        <taxon>Bacillariophyta</taxon>
        <taxon>Coscinodiscophyceae</taxon>
        <taxon>Thalassiosirophycidae</taxon>
        <taxon>Thalassiosirales</taxon>
        <taxon>Thalassiosiraceae</taxon>
        <taxon>Thalassiosira</taxon>
    </lineage>
</organism>
<dbReference type="Proteomes" id="UP000001449">
    <property type="component" value="Chromosome 8"/>
</dbReference>
<evidence type="ECO:0000313" key="3">
    <source>
        <dbReference type="EMBL" id="EED90665.1"/>
    </source>
</evidence>
<reference evidence="3 4" key="1">
    <citation type="journal article" date="2004" name="Science">
        <title>The genome of the diatom Thalassiosira pseudonana: ecology, evolution, and metabolism.</title>
        <authorList>
            <person name="Armbrust E.V."/>
            <person name="Berges J.A."/>
            <person name="Bowler C."/>
            <person name="Green B.R."/>
            <person name="Martinez D."/>
            <person name="Putnam N.H."/>
            <person name="Zhou S."/>
            <person name="Allen A.E."/>
            <person name="Apt K.E."/>
            <person name="Bechner M."/>
            <person name="Brzezinski M.A."/>
            <person name="Chaal B.K."/>
            <person name="Chiovitti A."/>
            <person name="Davis A.K."/>
            <person name="Demarest M.S."/>
            <person name="Detter J.C."/>
            <person name="Glavina T."/>
            <person name="Goodstein D."/>
            <person name="Hadi M.Z."/>
            <person name="Hellsten U."/>
            <person name="Hildebrand M."/>
            <person name="Jenkins B.D."/>
            <person name="Jurka J."/>
            <person name="Kapitonov V.V."/>
            <person name="Kroger N."/>
            <person name="Lau W.W."/>
            <person name="Lane T.W."/>
            <person name="Larimer F.W."/>
            <person name="Lippmeier J.C."/>
            <person name="Lucas S."/>
            <person name="Medina M."/>
            <person name="Montsant A."/>
            <person name="Obornik M."/>
            <person name="Parker M.S."/>
            <person name="Palenik B."/>
            <person name="Pazour G.J."/>
            <person name="Richardson P.M."/>
            <person name="Rynearson T.A."/>
            <person name="Saito M.A."/>
            <person name="Schwartz D.C."/>
            <person name="Thamatrakoln K."/>
            <person name="Valentin K."/>
            <person name="Vardi A."/>
            <person name="Wilkerson F.P."/>
            <person name="Rokhsar D.S."/>
        </authorList>
    </citation>
    <scope>NUCLEOTIDE SEQUENCE [LARGE SCALE GENOMIC DNA]</scope>
    <source>
        <strain evidence="3 4">CCMP1335</strain>
    </source>
</reference>
<keyword evidence="2" id="KW-0732">Signal</keyword>
<dbReference type="eggNOG" id="ENOG502RUKT">
    <property type="taxonomic scope" value="Eukaryota"/>
</dbReference>
<feature type="compositionally biased region" description="Gly residues" evidence="1">
    <location>
        <begin position="588"/>
        <end position="597"/>
    </location>
</feature>
<dbReference type="PaxDb" id="35128-Thaps23778"/>
<dbReference type="KEGG" id="tps:THAPSDRAFT_23778"/>
<evidence type="ECO:0000256" key="1">
    <source>
        <dbReference type="SAM" id="MobiDB-lite"/>
    </source>
</evidence>
<gene>
    <name evidence="3" type="ORF">THAPSDRAFT_23778</name>
</gene>
<feature type="region of interest" description="Disordered" evidence="1">
    <location>
        <begin position="21"/>
        <end position="131"/>
    </location>
</feature>
<name>B8C712_THAPS</name>
<feature type="compositionally biased region" description="Pro residues" evidence="1">
    <location>
        <begin position="52"/>
        <end position="62"/>
    </location>
</feature>
<evidence type="ECO:0000256" key="2">
    <source>
        <dbReference type="SAM" id="SignalP"/>
    </source>
</evidence>
<evidence type="ECO:0000313" key="4">
    <source>
        <dbReference type="Proteomes" id="UP000001449"/>
    </source>
</evidence>
<reference evidence="3 4" key="2">
    <citation type="journal article" date="2008" name="Nature">
        <title>The Phaeodactylum genome reveals the evolutionary history of diatom genomes.</title>
        <authorList>
            <person name="Bowler C."/>
            <person name="Allen A.E."/>
            <person name="Badger J.H."/>
            <person name="Grimwood J."/>
            <person name="Jabbari K."/>
            <person name="Kuo A."/>
            <person name="Maheswari U."/>
            <person name="Martens C."/>
            <person name="Maumus F."/>
            <person name="Otillar R.P."/>
            <person name="Rayko E."/>
            <person name="Salamov A."/>
            <person name="Vandepoele K."/>
            <person name="Beszteri B."/>
            <person name="Gruber A."/>
            <person name="Heijde M."/>
            <person name="Katinka M."/>
            <person name="Mock T."/>
            <person name="Valentin K."/>
            <person name="Verret F."/>
            <person name="Berges J.A."/>
            <person name="Brownlee C."/>
            <person name="Cadoret J.P."/>
            <person name="Chiovitti A."/>
            <person name="Choi C.J."/>
            <person name="Coesel S."/>
            <person name="De Martino A."/>
            <person name="Detter J.C."/>
            <person name="Durkin C."/>
            <person name="Falciatore A."/>
            <person name="Fournet J."/>
            <person name="Haruta M."/>
            <person name="Huysman M.J."/>
            <person name="Jenkins B.D."/>
            <person name="Jiroutova K."/>
            <person name="Jorgensen R.E."/>
            <person name="Joubert Y."/>
            <person name="Kaplan A."/>
            <person name="Kroger N."/>
            <person name="Kroth P.G."/>
            <person name="La Roche J."/>
            <person name="Lindquist E."/>
            <person name="Lommer M."/>
            <person name="Martin-Jezequel V."/>
            <person name="Lopez P.J."/>
            <person name="Lucas S."/>
            <person name="Mangogna M."/>
            <person name="McGinnis K."/>
            <person name="Medlin L.K."/>
            <person name="Montsant A."/>
            <person name="Oudot-Le Secq M.P."/>
            <person name="Napoli C."/>
            <person name="Obornik M."/>
            <person name="Parker M.S."/>
            <person name="Petit J.L."/>
            <person name="Porcel B.M."/>
            <person name="Poulsen N."/>
            <person name="Robison M."/>
            <person name="Rychlewski L."/>
            <person name="Rynearson T.A."/>
            <person name="Schmutz J."/>
            <person name="Shapiro H."/>
            <person name="Siaut M."/>
            <person name="Stanley M."/>
            <person name="Sussman M.R."/>
            <person name="Taylor A.R."/>
            <person name="Vardi A."/>
            <person name="von Dassow P."/>
            <person name="Vyverman W."/>
            <person name="Willis A."/>
            <person name="Wyrwicz L.S."/>
            <person name="Rokhsar D.S."/>
            <person name="Weissenbach J."/>
            <person name="Armbrust E.V."/>
            <person name="Green B.R."/>
            <person name="Van de Peer Y."/>
            <person name="Grigoriev I.V."/>
        </authorList>
    </citation>
    <scope>NUCLEOTIDE SEQUENCE [LARGE SCALE GENOMIC DNA]</scope>
    <source>
        <strain evidence="3 4">CCMP1335</strain>
    </source>
</reference>
<dbReference type="HOGENOM" id="CLU_431836_0_0_1"/>
<feature type="compositionally biased region" description="Low complexity" evidence="1">
    <location>
        <begin position="68"/>
        <end position="131"/>
    </location>
</feature>
<sequence>MTSRILFMLSSLALMAIIVEGGGGGGDYRKKTPEPSSPPPTSSFPSFSPSKAPKPPKNPKPPSDIVDSLMPGMPSLSPSLSMSPTDLPSSSPTVSTAPTASPSAEPSSSPSETPTSTPSSSPSISSAPSSAPIAYARPDRVDIRYVSWLDLDSETQDIARSLDYDIYTWNNYGNNLIEYYQWTDLTKDQMDAATSLGYDQKSWDCWQNHFEAYRYIDLGSEGIQVLQWMDDLGVTYAYWNGYGDAPASEETLWWDLTTEERYAAAQLCFFRRSWNEMDYYYNNMFPMLKPKFRFVEWTSLDESTRSIAEQSMKYSKLSWNVIGLDPIESRAWSQLTESESEAATKIGFTQASWDCWMNHFKGYTWEELVFYGMDFHYTALGWTELSWEGIDSPPPSSAKLWDQLTETEREHAADVCYYASTWDGLDMSPNDGSFPFAKPKMRYVPWTQLSGEDQSRAGDSLLYTETTWNEYGTADIEAKSWDELSEKQQIDALEFGFYEKTWDCFQNHYESKEWNEIDRSGQDALNVLGWNEETWDLGKQPNSYKIVWQRLSKTEATAAAVLCYFADNWVGGSLLPPASQGSTYTPGGSNGGVGGSGFSSDGSTDNSQRGSADMKNIATSLVSIAVFSCAQLLL</sequence>